<evidence type="ECO:0000313" key="2">
    <source>
        <dbReference type="EMBL" id="EPS95307.1"/>
    </source>
</evidence>
<feature type="region of interest" description="Disordered" evidence="1">
    <location>
        <begin position="1"/>
        <end position="48"/>
    </location>
</feature>
<accession>S8DRK0</accession>
<gene>
    <name evidence="2" type="ORF">FOMPIDRAFT_112948</name>
</gene>
<proteinExistence type="predicted"/>
<organism evidence="2 3">
    <name type="scientific">Fomitopsis schrenkii</name>
    <name type="common">Brown rot fungus</name>
    <dbReference type="NCBI Taxonomy" id="2126942"/>
    <lineage>
        <taxon>Eukaryota</taxon>
        <taxon>Fungi</taxon>
        <taxon>Dikarya</taxon>
        <taxon>Basidiomycota</taxon>
        <taxon>Agaricomycotina</taxon>
        <taxon>Agaricomycetes</taxon>
        <taxon>Polyporales</taxon>
        <taxon>Fomitopsis</taxon>
    </lineage>
</organism>
<dbReference type="Proteomes" id="UP000015241">
    <property type="component" value="Unassembled WGS sequence"/>
</dbReference>
<evidence type="ECO:0000313" key="3">
    <source>
        <dbReference type="Proteomes" id="UP000015241"/>
    </source>
</evidence>
<dbReference type="AlphaFoldDB" id="S8DRK0"/>
<keyword evidence="3" id="KW-1185">Reference proteome</keyword>
<feature type="compositionally biased region" description="Basic residues" evidence="1">
    <location>
        <begin position="1"/>
        <end position="13"/>
    </location>
</feature>
<dbReference type="EMBL" id="KE504210">
    <property type="protein sequence ID" value="EPS95307.1"/>
    <property type="molecule type" value="Genomic_DNA"/>
</dbReference>
<dbReference type="Gene3D" id="3.80.10.10">
    <property type="entry name" value="Ribonuclease Inhibitor"/>
    <property type="match status" value="1"/>
</dbReference>
<dbReference type="STRING" id="743788.S8DRK0"/>
<name>S8DRK0_FOMSC</name>
<evidence type="ECO:0000256" key="1">
    <source>
        <dbReference type="SAM" id="MobiDB-lite"/>
    </source>
</evidence>
<dbReference type="InParanoid" id="S8DRK0"/>
<dbReference type="SUPFAM" id="SSF52058">
    <property type="entry name" value="L domain-like"/>
    <property type="match status" value="1"/>
</dbReference>
<reference evidence="2 3" key="1">
    <citation type="journal article" date="2012" name="Science">
        <title>The Paleozoic origin of enzymatic lignin decomposition reconstructed from 31 fungal genomes.</title>
        <authorList>
            <person name="Floudas D."/>
            <person name="Binder M."/>
            <person name="Riley R."/>
            <person name="Barry K."/>
            <person name="Blanchette R.A."/>
            <person name="Henrissat B."/>
            <person name="Martinez A.T."/>
            <person name="Otillar R."/>
            <person name="Spatafora J.W."/>
            <person name="Yadav J.S."/>
            <person name="Aerts A."/>
            <person name="Benoit I."/>
            <person name="Boyd A."/>
            <person name="Carlson A."/>
            <person name="Copeland A."/>
            <person name="Coutinho P.M."/>
            <person name="de Vries R.P."/>
            <person name="Ferreira P."/>
            <person name="Findley K."/>
            <person name="Foster B."/>
            <person name="Gaskell J."/>
            <person name="Glotzer D."/>
            <person name="Gorecki P."/>
            <person name="Heitman J."/>
            <person name="Hesse C."/>
            <person name="Hori C."/>
            <person name="Igarashi K."/>
            <person name="Jurgens J.A."/>
            <person name="Kallen N."/>
            <person name="Kersten P."/>
            <person name="Kohler A."/>
            <person name="Kuees U."/>
            <person name="Kumar T.K.A."/>
            <person name="Kuo A."/>
            <person name="LaButti K."/>
            <person name="Larrondo L.F."/>
            <person name="Lindquist E."/>
            <person name="Ling A."/>
            <person name="Lombard V."/>
            <person name="Lucas S."/>
            <person name="Lundell T."/>
            <person name="Martin R."/>
            <person name="McLaughlin D.J."/>
            <person name="Morgenstern I."/>
            <person name="Morin E."/>
            <person name="Murat C."/>
            <person name="Nagy L.G."/>
            <person name="Nolan M."/>
            <person name="Ohm R.A."/>
            <person name="Patyshakuliyeva A."/>
            <person name="Rokas A."/>
            <person name="Ruiz-Duenas F.J."/>
            <person name="Sabat G."/>
            <person name="Salamov A."/>
            <person name="Samejima M."/>
            <person name="Schmutz J."/>
            <person name="Slot J.C."/>
            <person name="St John F."/>
            <person name="Stenlid J."/>
            <person name="Sun H."/>
            <person name="Sun S."/>
            <person name="Syed K."/>
            <person name="Tsang A."/>
            <person name="Wiebenga A."/>
            <person name="Young D."/>
            <person name="Pisabarro A."/>
            <person name="Eastwood D.C."/>
            <person name="Martin F."/>
            <person name="Cullen D."/>
            <person name="Grigoriev I.V."/>
            <person name="Hibbett D.S."/>
        </authorList>
    </citation>
    <scope>NUCLEOTIDE SEQUENCE</scope>
    <source>
        <strain evidence="3">FP-58527</strain>
    </source>
</reference>
<dbReference type="HOGENOM" id="CLU_419789_0_0_1"/>
<protein>
    <submittedName>
        <fullName evidence="2">Uncharacterized protein</fullName>
    </submittedName>
</protein>
<dbReference type="InterPro" id="IPR032675">
    <property type="entry name" value="LRR_dom_sf"/>
</dbReference>
<sequence length="653" mass="73509">MSRRRRTTAKGSKKTYPTTPPTKDNGDPTYEGAEARPEDSVAEPVQLDASDSTVDAINRIPPEILMIIFEDSLERRCRYEYAEDKYSHFYYNQYYYHHGYVMENDGGTVIPWMYPVTDPFHFMTISAVCRYWRMVALDTPVLWNNVSPANVAPDGPRTYSDLKKAASAAVTYLRSASQHPDPPVVKQRTRAARKKFASAALAYLKRAGQHPVNLVVDQPGQAIDVKELLSFLDPDILPRLREIHCHYLPPCSLDSIFKFPAPILESLHLGPVTHTGVFYIPRGEIYAQRKPLFDGVTPRLRYLSLAYMEDAVPKLHAPSLTHLHLHHCSLAFRLSSLANDLASDLLKDFPELTDLSLSNVRFSRGHPTRPEVHFGKLRRFTLHGMHGSDDIRSIMNYLSIPSNASVLLRDCTPLTPELVQGSEGLKDYFARQSWTRISVCKYPQRLTLERPTPYISVIGTDDHVGVAFDWSRGPIDNRYSLRTPIPLQGVHECWIMEIAGTSVALCVPELRGMLKDMAGLRTLVVCPWNARTVLASLKAPSNETGSDTNTPRICPILTEVRVIARKPHHVSANTLRALHALRRSRALERVVVCYLHPGAEAQDPGRGSTLQTGGVEYVHLKELAEMELPPVCKTEEHAFWPKWRSHADTVFGG</sequence>
<feature type="compositionally biased region" description="Low complexity" evidence="1">
    <location>
        <begin position="14"/>
        <end position="23"/>
    </location>
</feature>